<gene>
    <name evidence="22" type="ORF">A7U60_g5436</name>
</gene>
<feature type="compositionally biased region" description="Low complexity" evidence="20">
    <location>
        <begin position="803"/>
        <end position="835"/>
    </location>
</feature>
<keyword evidence="8" id="KW-0732">Signal</keyword>
<dbReference type="InterPro" id="IPR018202">
    <property type="entry name" value="Ser_caboxypep_ser_AS"/>
</dbReference>
<dbReference type="Pfam" id="PF14027">
    <property type="entry name" value="Questin_oxidase"/>
    <property type="match status" value="1"/>
</dbReference>
<dbReference type="PANTHER" id="PTHR35870">
    <property type="entry name" value="PROTEIN, PUTATIVE (AFU_ORTHOLOGUE AFUA_5G03330)-RELATED"/>
    <property type="match status" value="1"/>
</dbReference>
<dbReference type="InterPro" id="IPR001563">
    <property type="entry name" value="Peptidase_S10"/>
</dbReference>
<evidence type="ECO:0000256" key="1">
    <source>
        <dbReference type="ARBA" id="ARBA00001003"/>
    </source>
</evidence>
<name>A0A9Q5HX30_SANBA</name>
<dbReference type="GO" id="GO:0004185">
    <property type="term" value="F:serine-type carboxypeptidase activity"/>
    <property type="evidence" value="ECO:0007669"/>
    <property type="project" value="UniProtKB-EC"/>
</dbReference>
<comment type="subcellular location">
    <subcellularLocation>
        <location evidence="2">Golgi apparatus</location>
        <location evidence="2">trans-Golgi network membrane</location>
        <topology evidence="2">Single-pass type I membrane protein</topology>
    </subcellularLocation>
</comment>
<evidence type="ECO:0000256" key="6">
    <source>
        <dbReference type="ARBA" id="ARBA00022692"/>
    </source>
</evidence>
<keyword evidence="12" id="KW-0333">Golgi apparatus</keyword>
<comment type="catalytic activity">
    <reaction evidence="1">
        <text>Preferential release of a C-terminal arginine or lysine residue.</text>
        <dbReference type="EC" id="3.4.16.6"/>
    </reaction>
</comment>
<sequence length="1501" mass="166548">MVTPTPKETLDALFPLPTAPTVAESFKPPYHPGFSTGSAKALIKLLKENHERFHIFFNDRGFHNHATHHLYAIYTLGAPRNVLEAAFETHRVYQRNAIEPPGEITESNWTEHFGDERYFRAYVAFFTREYTKHGLDGILDKYVFSTNANWVDGIKDDKGQPQMVNRLLSGVLHPLIHVGYGIEFDSPGMLVEGLAMASVQRGPDFNVLLPKQWFVGDSLTSRLASALTLSSKPSGTHSFSIVAQMLKDPELGPGVASALPPKMHEAGEDEDEDEGRAFPMMEVLDKRGELIRKYAEQWTVNANDESEVRSKIDELSFLATLLYGVTGLQEGKKNFKADFFAMHLVTSSLFLSSFIEHLTPLAQSLLLRSYLVTALTVWVARGRPAIPIASFYERTSPSLNIPGPIPTPGKETLTPDALTPNPWFALLQSTLLHPNEHLPKAQRALAQYARVYGDRPAGIWKDTELQDAELLDGTLFIRAAGLTMDRLGWLREGQEKHEWDFSGFWLQVLSIIALTLAGAVSADYFSEGWKPGQPVVKGQSGYTYQAQPTGGAGSGAQETSAPGKSLSSFFSLESLLESGPMQALFGSAGVNITEKLQAARAQASLWDERIPLITDDNYEGMIVEEKFESLEEEKNRVWFIIISLSAAQKEGVHRYVDEQFDTAFNLTQEAGDLPHVRWGRIDYMNVTKITTKWNVWRAPFLVVLKDRGQTLRFYRPGTIRVQAEILREFLKRDVWEKTEPWRSPFGPGGSREFVMDYFANALTKVYDMAIRIPRWLLLLISGSLASFLVNVMHNSKWLWSSSNPTPKAPPKAAQASTSAPSEATSAPTQSTASGSKTAKGKEATRPGLRAPRLSFSAKCFKPFARNGNCWSSFSSRPLYLFGTPMYVGRAMFDLPFGLLLSICGFLGPWPSVRAAPTDIPSAASFYVRSLPDLHQDDAHPLHIYSGHLPSDPEAAHLPSTTVSAHLFFVLIKARRTADKERILFWFNGGPGCSSFDGLMMETGPFRPDGNGGLKTNEGGWEEYTNMVYVDQPAGTGYSYTSTDRYVHELSDAADQVIEFLRNFYNVFPEYETMDTFISGESYAGQYLPYIGDAILSSNLGVSLKGVAIGNGWIDAQSQYPAYLDYAVKHGLIEENSDVWKEIKQQTDDCMTDLEKVTDKVPIQIPKCEGIVTSVATAKDIVIDGQEMCMNVYDVRLVDKAGACGMNWPPPLADVTAYLGRKEVVGAFHADAKSGSWIECNGRVGREMRNRQSSSSITILPKLIEKVPVMLFAGDQDFICNYMGIESLIQNMEWNGRKGLGTVKTDNWIVDDTPAGTWVESRGLTYVKIFNSSHMVPYDVPLVSHDMILRFMGVNFSAIADGSARIPSKVGDEEKPRPIVLDGEEGSDSNVPTGKTPEQDKAMWEAYYNAGSAALVLVLIALAVGLFLFCRRRRRTGQLAIGNPEEVIPLSQSENGHFMNGHGDDSDYKGKGRALESEAIFDVGEGSDNESDYRDHDEGRRK</sequence>
<evidence type="ECO:0000256" key="13">
    <source>
        <dbReference type="ARBA" id="ARBA00023136"/>
    </source>
</evidence>
<evidence type="ECO:0000256" key="17">
    <source>
        <dbReference type="ARBA" id="ARBA00040403"/>
    </source>
</evidence>
<feature type="compositionally biased region" description="Basic and acidic residues" evidence="20">
    <location>
        <begin position="1461"/>
        <end position="1475"/>
    </location>
</feature>
<comment type="function">
    <text evidence="15">Protease with a carboxypeptidase B-like function involved in the C-terminal processing of the lysine and arginine residues from protein precursors. Promotes cell fusion and is involved in the programmed cell death.</text>
</comment>
<comment type="caution">
    <text evidence="22">The sequence shown here is derived from an EMBL/GenBank/DDBJ whole genome shotgun (WGS) entry which is preliminary data.</text>
</comment>
<organism evidence="22 23">
    <name type="scientific">Sanghuangporus baumii</name>
    <name type="common">Phellinus baumii</name>
    <dbReference type="NCBI Taxonomy" id="108892"/>
    <lineage>
        <taxon>Eukaryota</taxon>
        <taxon>Fungi</taxon>
        <taxon>Dikarya</taxon>
        <taxon>Basidiomycota</taxon>
        <taxon>Agaricomycotina</taxon>
        <taxon>Agaricomycetes</taxon>
        <taxon>Hymenochaetales</taxon>
        <taxon>Hymenochaetaceae</taxon>
        <taxon>Sanghuangporus</taxon>
    </lineage>
</organism>
<evidence type="ECO:0000313" key="22">
    <source>
        <dbReference type="EMBL" id="OCB87531.1"/>
    </source>
</evidence>
<evidence type="ECO:0000256" key="19">
    <source>
        <dbReference type="ARBA" id="ARBA00042717"/>
    </source>
</evidence>
<dbReference type="FunFam" id="3.40.50.1820:FF:000121">
    <property type="entry name" value="Carboxypeptidase D"/>
    <property type="match status" value="1"/>
</dbReference>
<keyword evidence="4" id="KW-0121">Carboxypeptidase</keyword>
<keyword evidence="9" id="KW-0378">Hydrolase</keyword>
<evidence type="ECO:0000256" key="18">
    <source>
        <dbReference type="ARBA" id="ARBA00040628"/>
    </source>
</evidence>
<reference evidence="22" key="1">
    <citation type="submission" date="2016-06" db="EMBL/GenBank/DDBJ databases">
        <title>Draft Genome sequence of the fungus Inonotus baumii.</title>
        <authorList>
            <person name="Zhu H."/>
            <person name="Lin W."/>
        </authorList>
    </citation>
    <scope>NUCLEOTIDE SEQUENCE</scope>
    <source>
        <strain evidence="22">821</strain>
    </source>
</reference>
<evidence type="ECO:0000256" key="2">
    <source>
        <dbReference type="ARBA" id="ARBA00004393"/>
    </source>
</evidence>
<protein>
    <recommendedName>
        <fullName evidence="18">Pheromone-processing carboxypeptidase KEX1</fullName>
        <ecNumber evidence="16">3.4.16.6</ecNumber>
    </recommendedName>
    <alternativeName>
        <fullName evidence="19">Carboxypeptidase D</fullName>
    </alternativeName>
    <alternativeName>
        <fullName evidence="17">Pheromone-processing carboxypeptidase kex1</fullName>
    </alternativeName>
</protein>
<dbReference type="SUPFAM" id="SSF53474">
    <property type="entry name" value="alpha/beta-Hydrolases"/>
    <property type="match status" value="1"/>
</dbReference>
<dbReference type="EC" id="3.4.16.6" evidence="16"/>
<keyword evidence="23" id="KW-1185">Reference proteome</keyword>
<dbReference type="PROSITE" id="PS00131">
    <property type="entry name" value="CARBOXYPEPT_SER_SER"/>
    <property type="match status" value="1"/>
</dbReference>
<keyword evidence="5" id="KW-0645">Protease</keyword>
<dbReference type="InterPro" id="IPR025337">
    <property type="entry name" value="Questin_oxidase-like"/>
</dbReference>
<evidence type="ECO:0000256" key="7">
    <source>
        <dbReference type="ARBA" id="ARBA00022703"/>
    </source>
</evidence>
<evidence type="ECO:0000256" key="12">
    <source>
        <dbReference type="ARBA" id="ARBA00023034"/>
    </source>
</evidence>
<comment type="similarity">
    <text evidence="3">Belongs to the peptidase S10 family.</text>
</comment>
<feature type="transmembrane region" description="Helical" evidence="21">
    <location>
        <begin position="1405"/>
        <end position="1428"/>
    </location>
</feature>
<evidence type="ECO:0000256" key="4">
    <source>
        <dbReference type="ARBA" id="ARBA00022645"/>
    </source>
</evidence>
<dbReference type="GO" id="GO:0006508">
    <property type="term" value="P:proteolysis"/>
    <property type="evidence" value="ECO:0007669"/>
    <property type="project" value="UniProtKB-KW"/>
</dbReference>
<evidence type="ECO:0000256" key="5">
    <source>
        <dbReference type="ARBA" id="ARBA00022670"/>
    </source>
</evidence>
<dbReference type="GO" id="GO:0006915">
    <property type="term" value="P:apoptotic process"/>
    <property type="evidence" value="ECO:0007669"/>
    <property type="project" value="UniProtKB-KW"/>
</dbReference>
<evidence type="ECO:0000256" key="21">
    <source>
        <dbReference type="SAM" id="Phobius"/>
    </source>
</evidence>
<evidence type="ECO:0000256" key="11">
    <source>
        <dbReference type="ARBA" id="ARBA00023002"/>
    </source>
</evidence>
<evidence type="ECO:0000256" key="9">
    <source>
        <dbReference type="ARBA" id="ARBA00022801"/>
    </source>
</evidence>
<keyword evidence="13 21" id="KW-0472">Membrane</keyword>
<dbReference type="GO" id="GO:0016491">
    <property type="term" value="F:oxidoreductase activity"/>
    <property type="evidence" value="ECO:0007669"/>
    <property type="project" value="UniProtKB-KW"/>
</dbReference>
<dbReference type="PRINTS" id="PR00724">
    <property type="entry name" value="CRBOXYPTASEC"/>
</dbReference>
<evidence type="ECO:0000313" key="23">
    <source>
        <dbReference type="Proteomes" id="UP000757232"/>
    </source>
</evidence>
<dbReference type="InterPro" id="IPR029058">
    <property type="entry name" value="AB_hydrolase_fold"/>
</dbReference>
<evidence type="ECO:0000256" key="10">
    <source>
        <dbReference type="ARBA" id="ARBA00022989"/>
    </source>
</evidence>
<dbReference type="PROSITE" id="PS00560">
    <property type="entry name" value="CARBOXYPEPT_SER_HIS"/>
    <property type="match status" value="1"/>
</dbReference>
<evidence type="ECO:0000256" key="8">
    <source>
        <dbReference type="ARBA" id="ARBA00022729"/>
    </source>
</evidence>
<feature type="region of interest" description="Disordered" evidence="20">
    <location>
        <begin position="1450"/>
        <end position="1501"/>
    </location>
</feature>
<feature type="region of interest" description="Disordered" evidence="20">
    <location>
        <begin position="1366"/>
        <end position="1396"/>
    </location>
</feature>
<evidence type="ECO:0000256" key="15">
    <source>
        <dbReference type="ARBA" id="ARBA00037042"/>
    </source>
</evidence>
<evidence type="ECO:0000256" key="20">
    <source>
        <dbReference type="SAM" id="MobiDB-lite"/>
    </source>
</evidence>
<dbReference type="Gene3D" id="3.40.50.1820">
    <property type="entry name" value="alpha/beta hydrolase"/>
    <property type="match status" value="1"/>
</dbReference>
<dbReference type="Proteomes" id="UP000757232">
    <property type="component" value="Unassembled WGS sequence"/>
</dbReference>
<proteinExistence type="inferred from homology"/>
<dbReference type="Pfam" id="PF00450">
    <property type="entry name" value="Peptidase_S10"/>
    <property type="match status" value="1"/>
</dbReference>
<dbReference type="GO" id="GO:0005794">
    <property type="term" value="C:Golgi apparatus"/>
    <property type="evidence" value="ECO:0007669"/>
    <property type="project" value="UniProtKB-SubCell"/>
</dbReference>
<keyword evidence="7" id="KW-0053">Apoptosis</keyword>
<dbReference type="PANTHER" id="PTHR35870:SF1">
    <property type="entry name" value="PROTEIN, PUTATIVE (AFU_ORTHOLOGUE AFUA_5G03330)-RELATED"/>
    <property type="match status" value="1"/>
</dbReference>
<dbReference type="InterPro" id="IPR033124">
    <property type="entry name" value="Ser_caboxypep_his_AS"/>
</dbReference>
<feature type="compositionally biased region" description="Basic and acidic residues" evidence="20">
    <location>
        <begin position="1490"/>
        <end position="1501"/>
    </location>
</feature>
<keyword evidence="11" id="KW-0560">Oxidoreductase</keyword>
<evidence type="ECO:0000256" key="16">
    <source>
        <dbReference type="ARBA" id="ARBA00038895"/>
    </source>
</evidence>
<evidence type="ECO:0000256" key="3">
    <source>
        <dbReference type="ARBA" id="ARBA00009431"/>
    </source>
</evidence>
<evidence type="ECO:0000256" key="14">
    <source>
        <dbReference type="ARBA" id="ARBA00023180"/>
    </source>
</evidence>
<dbReference type="OrthoDB" id="443318at2759"/>
<feature type="region of interest" description="Disordered" evidence="20">
    <location>
        <begin position="803"/>
        <end position="845"/>
    </location>
</feature>
<keyword evidence="14" id="KW-0325">Glycoprotein</keyword>
<accession>A0A9Q5HX30</accession>
<dbReference type="EMBL" id="LNZH02000191">
    <property type="protein sequence ID" value="OCB87531.1"/>
    <property type="molecule type" value="Genomic_DNA"/>
</dbReference>
<keyword evidence="6 21" id="KW-0812">Transmembrane</keyword>
<keyword evidence="10 21" id="KW-1133">Transmembrane helix</keyword>